<dbReference type="CDD" id="cd04182">
    <property type="entry name" value="GT_2_like_f"/>
    <property type="match status" value="1"/>
</dbReference>
<dbReference type="InterPro" id="IPR029044">
    <property type="entry name" value="Nucleotide-diphossugar_trans"/>
</dbReference>
<organism evidence="2">
    <name type="scientific">marine metagenome</name>
    <dbReference type="NCBI Taxonomy" id="408172"/>
    <lineage>
        <taxon>unclassified sequences</taxon>
        <taxon>metagenomes</taxon>
        <taxon>ecological metagenomes</taxon>
    </lineage>
</organism>
<feature type="domain" description="MobA-like NTP transferase" evidence="1">
    <location>
        <begin position="1"/>
        <end position="148"/>
    </location>
</feature>
<dbReference type="PANTHER" id="PTHR43777">
    <property type="entry name" value="MOLYBDENUM COFACTOR CYTIDYLYLTRANSFERASE"/>
    <property type="match status" value="1"/>
</dbReference>
<proteinExistence type="predicted"/>
<dbReference type="PANTHER" id="PTHR43777:SF1">
    <property type="entry name" value="MOLYBDENUM COFACTOR CYTIDYLYLTRANSFERASE"/>
    <property type="match status" value="1"/>
</dbReference>
<evidence type="ECO:0000313" key="2">
    <source>
        <dbReference type="EMBL" id="SUZ78611.1"/>
    </source>
</evidence>
<dbReference type="Pfam" id="PF12804">
    <property type="entry name" value="NTP_transf_3"/>
    <property type="match status" value="1"/>
</dbReference>
<sequence>MGEPKALMEVTGKTFVQRAVDTLSLGGCAPVMVVVPNDPDIESAAYSTHAHVLVNHDPGEGPITSLRLALRELTSQLDGIIYLPVDHPLVQVDTIRQLLAVARESSAPLVIPTYLGNRGHPSFFRANLFTELNDPTLDGGARTVVHRHLSEATLIPVNDSGVLADIDTPESYECALQQASELP</sequence>
<dbReference type="InterPro" id="IPR025877">
    <property type="entry name" value="MobA-like_NTP_Trfase"/>
</dbReference>
<name>A0A381QGZ2_9ZZZZ</name>
<dbReference type="AlphaFoldDB" id="A0A381QGZ2"/>
<dbReference type="GO" id="GO:0016779">
    <property type="term" value="F:nucleotidyltransferase activity"/>
    <property type="evidence" value="ECO:0007669"/>
    <property type="project" value="UniProtKB-ARBA"/>
</dbReference>
<evidence type="ECO:0000259" key="1">
    <source>
        <dbReference type="Pfam" id="PF12804"/>
    </source>
</evidence>
<accession>A0A381QGZ2</accession>
<dbReference type="Gene3D" id="3.90.550.10">
    <property type="entry name" value="Spore Coat Polysaccharide Biosynthesis Protein SpsA, Chain A"/>
    <property type="match status" value="1"/>
</dbReference>
<protein>
    <recommendedName>
        <fullName evidence="1">MobA-like NTP transferase domain-containing protein</fullName>
    </recommendedName>
</protein>
<dbReference type="SUPFAM" id="SSF53448">
    <property type="entry name" value="Nucleotide-diphospho-sugar transferases"/>
    <property type="match status" value="1"/>
</dbReference>
<dbReference type="EMBL" id="UINC01001360">
    <property type="protein sequence ID" value="SUZ78611.1"/>
    <property type="molecule type" value="Genomic_DNA"/>
</dbReference>
<reference evidence="2" key="1">
    <citation type="submission" date="2018-05" db="EMBL/GenBank/DDBJ databases">
        <authorList>
            <person name="Lanie J.A."/>
            <person name="Ng W.-L."/>
            <person name="Kazmierczak K.M."/>
            <person name="Andrzejewski T.M."/>
            <person name="Davidsen T.M."/>
            <person name="Wayne K.J."/>
            <person name="Tettelin H."/>
            <person name="Glass J.I."/>
            <person name="Rusch D."/>
            <person name="Podicherti R."/>
            <person name="Tsui H.-C.T."/>
            <person name="Winkler M.E."/>
        </authorList>
    </citation>
    <scope>NUCLEOTIDE SEQUENCE</scope>
</reference>
<gene>
    <name evidence="2" type="ORF">METZ01_LOCUS31465</name>
</gene>